<sequence>MAEDSDLEKTEPASGRKVEQAREQGNVPHSRELGTFAILMGSAVTIMLMGDYFYQGLRNMVLSVFSFDREAVTDPGFMAHTLFEATRDTLITFAPLALVLIILAVAANLLISGWNFSTQALEPKFDRLDPIQGIGRMFSVQSLIELVKAVLKSAVIGGVAGWMLWNQRDDLVNLAAEPLNAGIGHFGWITLMTFLAAAGAFALIAIIDVPFQLWHYYYKLRMTKQEVIEENKQTQGDPQIRSRIRRLQREMARRRMMAAVPKAEVVVTNPLHFAVALKYDEKRMSAPQVVAKGSQLVAARIKEIAREHGVPIVEAPPLARALHRHVEIGDTIPGTLFTAVAQVLAYVYQLKQAKIAPALPADWQVPAEMDPGVPA</sequence>
<evidence type="ECO:0000256" key="14">
    <source>
        <dbReference type="SAM" id="MobiDB-lite"/>
    </source>
</evidence>
<keyword evidence="10 13" id="KW-0472">Membrane</keyword>
<organism evidence="15 16">
    <name type="scientific">Sulfuritortus calidifontis</name>
    <dbReference type="NCBI Taxonomy" id="1914471"/>
    <lineage>
        <taxon>Bacteria</taxon>
        <taxon>Pseudomonadati</taxon>
        <taxon>Pseudomonadota</taxon>
        <taxon>Betaproteobacteria</taxon>
        <taxon>Nitrosomonadales</taxon>
        <taxon>Thiobacillaceae</taxon>
        <taxon>Sulfuritortus</taxon>
    </lineage>
</organism>
<evidence type="ECO:0000256" key="6">
    <source>
        <dbReference type="ARBA" id="ARBA00022692"/>
    </source>
</evidence>
<dbReference type="PANTHER" id="PTHR30531:SF12">
    <property type="entry name" value="FLAGELLAR BIOSYNTHETIC PROTEIN FLHB"/>
    <property type="match status" value="1"/>
</dbReference>
<protein>
    <recommendedName>
        <fullName evidence="3 13">Flagellar biosynthetic protein FlhB</fullName>
    </recommendedName>
</protein>
<keyword evidence="9 13" id="KW-1133">Transmembrane helix</keyword>
<reference evidence="15 16" key="1">
    <citation type="submission" date="2019-03" db="EMBL/GenBank/DDBJ databases">
        <title>Genomic Encyclopedia of Type Strains, Phase IV (KMG-IV): sequencing the most valuable type-strain genomes for metagenomic binning, comparative biology and taxonomic classification.</title>
        <authorList>
            <person name="Goeker M."/>
        </authorList>
    </citation>
    <scope>NUCLEOTIDE SEQUENCE [LARGE SCALE GENOMIC DNA]</scope>
    <source>
        <strain evidence="15 16">DSM 103923</strain>
    </source>
</reference>
<keyword evidence="11 13" id="KW-1006">Bacterial flagellum protein export</keyword>
<keyword evidence="6 13" id="KW-0812">Transmembrane</keyword>
<dbReference type="Pfam" id="PF01312">
    <property type="entry name" value="Bac_export_2"/>
    <property type="match status" value="1"/>
</dbReference>
<dbReference type="PANTHER" id="PTHR30531">
    <property type="entry name" value="FLAGELLAR BIOSYNTHETIC PROTEIN FLHB"/>
    <property type="match status" value="1"/>
</dbReference>
<evidence type="ECO:0000256" key="9">
    <source>
        <dbReference type="ARBA" id="ARBA00022989"/>
    </source>
</evidence>
<evidence type="ECO:0000256" key="4">
    <source>
        <dbReference type="ARBA" id="ARBA00022448"/>
    </source>
</evidence>
<dbReference type="EMBL" id="SLZY01000016">
    <property type="protein sequence ID" value="TCS70407.1"/>
    <property type="molecule type" value="Genomic_DNA"/>
</dbReference>
<dbReference type="AlphaFoldDB" id="A0A4R3JT09"/>
<comment type="subcellular location">
    <subcellularLocation>
        <location evidence="1">Cell membrane</location>
        <topology evidence="1">Multi-pass membrane protein</topology>
    </subcellularLocation>
</comment>
<keyword evidence="15" id="KW-0282">Flagellum</keyword>
<gene>
    <name evidence="13" type="primary">flhB</name>
    <name evidence="15" type="ORF">EDC61_1166</name>
</gene>
<evidence type="ECO:0000256" key="8">
    <source>
        <dbReference type="ARBA" id="ARBA00022927"/>
    </source>
</evidence>
<dbReference type="InterPro" id="IPR006135">
    <property type="entry name" value="T3SS_substrate_exporter"/>
</dbReference>
<dbReference type="SUPFAM" id="SSF160544">
    <property type="entry name" value="EscU C-terminal domain-like"/>
    <property type="match status" value="1"/>
</dbReference>
<keyword evidence="5 13" id="KW-1003">Cell membrane</keyword>
<proteinExistence type="inferred from homology"/>
<dbReference type="PRINTS" id="PR00950">
    <property type="entry name" value="TYPE3IMSPROT"/>
</dbReference>
<evidence type="ECO:0000256" key="3">
    <source>
        <dbReference type="ARBA" id="ARBA00021622"/>
    </source>
</evidence>
<feature type="transmembrane region" description="Helical" evidence="13">
    <location>
        <begin position="90"/>
        <end position="111"/>
    </location>
</feature>
<keyword evidence="4 13" id="KW-0813">Transport</keyword>
<evidence type="ECO:0000256" key="11">
    <source>
        <dbReference type="ARBA" id="ARBA00023225"/>
    </source>
</evidence>
<feature type="transmembrane region" description="Helical" evidence="13">
    <location>
        <begin position="185"/>
        <end position="211"/>
    </location>
</feature>
<evidence type="ECO:0000256" key="1">
    <source>
        <dbReference type="ARBA" id="ARBA00004651"/>
    </source>
</evidence>
<dbReference type="InterPro" id="IPR029025">
    <property type="entry name" value="T3SS_substrate_exporter_C"/>
</dbReference>
<comment type="similarity">
    <text evidence="2 13">Belongs to the type III secretion exporter family.</text>
</comment>
<evidence type="ECO:0000256" key="2">
    <source>
        <dbReference type="ARBA" id="ARBA00010690"/>
    </source>
</evidence>
<evidence type="ECO:0000256" key="13">
    <source>
        <dbReference type="RuleBase" id="RU364091"/>
    </source>
</evidence>
<evidence type="ECO:0000256" key="12">
    <source>
        <dbReference type="ARBA" id="ARBA00025078"/>
    </source>
</evidence>
<dbReference type="GO" id="GO:0009306">
    <property type="term" value="P:protein secretion"/>
    <property type="evidence" value="ECO:0007669"/>
    <property type="project" value="InterPro"/>
</dbReference>
<keyword evidence="7 13" id="KW-1005">Bacterial flagellum biogenesis</keyword>
<evidence type="ECO:0000313" key="16">
    <source>
        <dbReference type="Proteomes" id="UP000295135"/>
    </source>
</evidence>
<evidence type="ECO:0000256" key="10">
    <source>
        <dbReference type="ARBA" id="ARBA00023136"/>
    </source>
</evidence>
<keyword evidence="8 13" id="KW-0653">Protein transport</keyword>
<dbReference type="Gene3D" id="6.10.250.2080">
    <property type="match status" value="1"/>
</dbReference>
<dbReference type="Gene3D" id="3.40.1690.10">
    <property type="entry name" value="secretion proteins EscU"/>
    <property type="match status" value="1"/>
</dbReference>
<feature type="transmembrane region" description="Helical" evidence="13">
    <location>
        <begin position="33"/>
        <end position="54"/>
    </location>
</feature>
<name>A0A4R3JT09_9PROT</name>
<dbReference type="GO" id="GO:0005886">
    <property type="term" value="C:plasma membrane"/>
    <property type="evidence" value="ECO:0007669"/>
    <property type="project" value="UniProtKB-SubCell"/>
</dbReference>
<accession>A0A4R3JT09</accession>
<evidence type="ECO:0000313" key="15">
    <source>
        <dbReference type="EMBL" id="TCS70407.1"/>
    </source>
</evidence>
<dbReference type="GO" id="GO:0044780">
    <property type="term" value="P:bacterial-type flagellum assembly"/>
    <property type="evidence" value="ECO:0007669"/>
    <property type="project" value="InterPro"/>
</dbReference>
<dbReference type="FunFam" id="3.40.1690.10:FF:000001">
    <property type="entry name" value="Flagellar biosynthetic protein FlhB"/>
    <property type="match status" value="1"/>
</dbReference>
<evidence type="ECO:0000256" key="7">
    <source>
        <dbReference type="ARBA" id="ARBA00022795"/>
    </source>
</evidence>
<comment type="caution">
    <text evidence="15">The sequence shown here is derived from an EMBL/GenBank/DDBJ whole genome shotgun (WGS) entry which is preliminary data.</text>
</comment>
<keyword evidence="16" id="KW-1185">Reference proteome</keyword>
<dbReference type="NCBIfam" id="TIGR00328">
    <property type="entry name" value="flhB"/>
    <property type="match status" value="1"/>
</dbReference>
<feature type="transmembrane region" description="Helical" evidence="13">
    <location>
        <begin position="146"/>
        <end position="165"/>
    </location>
</feature>
<comment type="function">
    <text evidence="12 13">Required for formation of the rod structure in the basal body of the flagellar apparatus. Together with FliI and FliH, may constitute the export apparatus of flagellin.</text>
</comment>
<feature type="region of interest" description="Disordered" evidence="14">
    <location>
        <begin position="1"/>
        <end position="26"/>
    </location>
</feature>
<dbReference type="InterPro" id="IPR006136">
    <property type="entry name" value="FlhB"/>
</dbReference>
<dbReference type="Proteomes" id="UP000295135">
    <property type="component" value="Unassembled WGS sequence"/>
</dbReference>
<dbReference type="RefSeq" id="WP_126463143.1">
    <property type="nucleotide sequence ID" value="NZ_AP018721.1"/>
</dbReference>
<dbReference type="OrthoDB" id="9807950at2"/>
<feature type="compositionally biased region" description="Basic and acidic residues" evidence="14">
    <location>
        <begin position="7"/>
        <end position="22"/>
    </location>
</feature>
<keyword evidence="15" id="KW-0966">Cell projection</keyword>
<evidence type="ECO:0000256" key="5">
    <source>
        <dbReference type="ARBA" id="ARBA00022475"/>
    </source>
</evidence>
<keyword evidence="15" id="KW-0969">Cilium</keyword>